<dbReference type="Pfam" id="PF08100">
    <property type="entry name" value="Dimerisation"/>
    <property type="match status" value="1"/>
</dbReference>
<reference evidence="6 7" key="2">
    <citation type="submission" date="2009-05" db="EMBL/GenBank/DDBJ databases">
        <authorList>
            <person name="Harkins D.M."/>
            <person name="DeShazer D."/>
            <person name="Woods D.E."/>
            <person name="Brinkac L.M."/>
            <person name="Brown K.A."/>
            <person name="Hung G.C."/>
            <person name="Tuanyok A."/>
            <person name="Zhang B."/>
            <person name="Nierman W.C."/>
        </authorList>
    </citation>
    <scope>NUCLEOTIDE SEQUENCE [LARGE SCALE GENOMIC DNA]</scope>
    <source>
        <strain evidence="6 7">1710a</strain>
    </source>
</reference>
<protein>
    <submittedName>
        <fullName evidence="6">O-methyltransferase</fullName>
        <ecNumber evidence="6">2.-.-.-</ecNumber>
    </submittedName>
</protein>
<dbReference type="SUPFAM" id="SSF46785">
    <property type="entry name" value="Winged helix' DNA-binding domain"/>
    <property type="match status" value="1"/>
</dbReference>
<feature type="domain" description="O-methyltransferase C-terminal" evidence="4">
    <location>
        <begin position="114"/>
        <end position="320"/>
    </location>
</feature>
<keyword evidence="1 6" id="KW-0489">Methyltransferase</keyword>
<dbReference type="GeneID" id="93062215"/>
<dbReference type="GO" id="GO:0046983">
    <property type="term" value="F:protein dimerization activity"/>
    <property type="evidence" value="ECO:0007669"/>
    <property type="project" value="InterPro"/>
</dbReference>
<dbReference type="Gene3D" id="1.10.10.10">
    <property type="entry name" value="Winged helix-like DNA-binding domain superfamily/Winged helix DNA-binding domain"/>
    <property type="match status" value="1"/>
</dbReference>
<keyword evidence="2 6" id="KW-0808">Transferase</keyword>
<dbReference type="Proteomes" id="UP000001812">
    <property type="component" value="Chromosome II"/>
</dbReference>
<dbReference type="InterPro" id="IPR012967">
    <property type="entry name" value="COMT_dimerisation"/>
</dbReference>
<evidence type="ECO:0000313" key="7">
    <source>
        <dbReference type="Proteomes" id="UP000001812"/>
    </source>
</evidence>
<feature type="domain" description="O-methyltransferase dimerisation" evidence="5">
    <location>
        <begin position="16"/>
        <end position="90"/>
    </location>
</feature>
<dbReference type="InterPro" id="IPR001077">
    <property type="entry name" value="COMT_C"/>
</dbReference>
<evidence type="ECO:0000256" key="3">
    <source>
        <dbReference type="ARBA" id="ARBA00022691"/>
    </source>
</evidence>
<dbReference type="PANTHER" id="PTHR43712">
    <property type="entry name" value="PUTATIVE (AFU_ORTHOLOGUE AFUA_4G14580)-RELATED"/>
    <property type="match status" value="1"/>
</dbReference>
<evidence type="ECO:0000313" key="6">
    <source>
        <dbReference type="EMBL" id="EET04519.1"/>
    </source>
</evidence>
<dbReference type="PIRSF" id="PIRSF005739">
    <property type="entry name" value="O-mtase"/>
    <property type="match status" value="1"/>
</dbReference>
<evidence type="ECO:0000259" key="4">
    <source>
        <dbReference type="Pfam" id="PF00891"/>
    </source>
</evidence>
<accession>A0A0E1VWI9</accession>
<sequence length="341" mass="36741">MTEVDAGQTPHAAILQMVTGKWHAQALYVAAELGIADLLAQRERTADELAAETQTHPEALYRVLRALGSLGVFVEEDGRRFRNSPLGDTLRRDAPGSMRGFVRFAGMDAGWRAWGQLMYSVRTGRSAFEHVVGGPGFAYIDSHPEIAAIVNDAMTSMSELEAPTVARAYDFSQARTIVDVGGGHGFLLATLLRANPHANGVLFELPHACEGARQLFAKHGLTERVKVIAGDASQSIDAHGDVFVMKHVICDWDDEQATRIMTNCAEAMRPGGKLLLVEAVLTPPGEPHFAKLHDLEMLIMSSGGHGRTADGYGRLYAAAGLTMTAVRPTQGMNSVIEGVKP</sequence>
<name>A0A0E1VWI9_BURPE</name>
<gene>
    <name evidence="6" type="ORF">BURPS1710A_A2675</name>
</gene>
<dbReference type="RefSeq" id="WP_004529681.1">
    <property type="nucleotide sequence ID" value="NZ_CM000833.1"/>
</dbReference>
<dbReference type="InterPro" id="IPR036390">
    <property type="entry name" value="WH_DNA-bd_sf"/>
</dbReference>
<proteinExistence type="predicted"/>
<dbReference type="PROSITE" id="PS51683">
    <property type="entry name" value="SAM_OMT_II"/>
    <property type="match status" value="1"/>
</dbReference>
<dbReference type="Gene3D" id="1.10.287.1350">
    <property type="match status" value="1"/>
</dbReference>
<evidence type="ECO:0000259" key="5">
    <source>
        <dbReference type="Pfam" id="PF08100"/>
    </source>
</evidence>
<evidence type="ECO:0000256" key="2">
    <source>
        <dbReference type="ARBA" id="ARBA00022679"/>
    </source>
</evidence>
<dbReference type="GO" id="GO:0032259">
    <property type="term" value="P:methylation"/>
    <property type="evidence" value="ECO:0007669"/>
    <property type="project" value="UniProtKB-KW"/>
</dbReference>
<reference evidence="7" key="1">
    <citation type="submission" date="2007-08" db="EMBL/GenBank/DDBJ databases">
        <title>Annotation of Burkholderia pseudomallei 1710a.</title>
        <authorList>
            <person name="Harkins D.M."/>
            <person name="DeShazer D."/>
            <person name="Woods D.E."/>
            <person name="Brinkac L.M."/>
            <person name="Brown K.A."/>
            <person name="Hung G.C."/>
            <person name="Tuanyok A."/>
            <person name="Zhang B."/>
            <person name="Nierman W.C."/>
        </authorList>
    </citation>
    <scope>NUCLEOTIDE SEQUENCE [LARGE SCALE GENOMIC DNA]</scope>
    <source>
        <strain evidence="7">1710a</strain>
    </source>
</reference>
<dbReference type="Pfam" id="PF00891">
    <property type="entry name" value="Methyltransf_2"/>
    <property type="match status" value="1"/>
</dbReference>
<dbReference type="HOGENOM" id="CLU_005533_12_0_4"/>
<dbReference type="Gene3D" id="3.40.50.150">
    <property type="entry name" value="Vaccinia Virus protein VP39"/>
    <property type="match status" value="1"/>
</dbReference>
<dbReference type="SUPFAM" id="SSF53335">
    <property type="entry name" value="S-adenosyl-L-methionine-dependent methyltransferases"/>
    <property type="match status" value="1"/>
</dbReference>
<evidence type="ECO:0000256" key="1">
    <source>
        <dbReference type="ARBA" id="ARBA00022603"/>
    </source>
</evidence>
<dbReference type="InterPro" id="IPR036388">
    <property type="entry name" value="WH-like_DNA-bd_sf"/>
</dbReference>
<dbReference type="InterPro" id="IPR016461">
    <property type="entry name" value="COMT-like"/>
</dbReference>
<dbReference type="PANTHER" id="PTHR43712:SF2">
    <property type="entry name" value="O-METHYLTRANSFERASE CICE"/>
    <property type="match status" value="1"/>
</dbReference>
<organism evidence="6 7">
    <name type="scientific">Burkholderia pseudomallei 1710a</name>
    <dbReference type="NCBI Taxonomy" id="320371"/>
    <lineage>
        <taxon>Bacteria</taxon>
        <taxon>Pseudomonadati</taxon>
        <taxon>Pseudomonadota</taxon>
        <taxon>Betaproteobacteria</taxon>
        <taxon>Burkholderiales</taxon>
        <taxon>Burkholderiaceae</taxon>
        <taxon>Burkholderia</taxon>
        <taxon>pseudomallei group</taxon>
    </lineage>
</organism>
<dbReference type="EMBL" id="CM000833">
    <property type="protein sequence ID" value="EET04519.1"/>
    <property type="molecule type" value="Genomic_DNA"/>
</dbReference>
<dbReference type="EC" id="2.-.-.-" evidence="6"/>
<dbReference type="GO" id="GO:0008171">
    <property type="term" value="F:O-methyltransferase activity"/>
    <property type="evidence" value="ECO:0007669"/>
    <property type="project" value="InterPro"/>
</dbReference>
<dbReference type="CDD" id="cd02440">
    <property type="entry name" value="AdoMet_MTases"/>
    <property type="match status" value="1"/>
</dbReference>
<dbReference type="AlphaFoldDB" id="A0A0E1VWI9"/>
<dbReference type="InterPro" id="IPR029063">
    <property type="entry name" value="SAM-dependent_MTases_sf"/>
</dbReference>
<keyword evidence="3" id="KW-0949">S-adenosyl-L-methionine</keyword>